<comment type="caution">
    <text evidence="3">The sequence shown here is derived from an EMBL/GenBank/DDBJ whole genome shotgun (WGS) entry which is preliminary data.</text>
</comment>
<evidence type="ECO:0000256" key="1">
    <source>
        <dbReference type="SAM" id="SignalP"/>
    </source>
</evidence>
<proteinExistence type="predicted"/>
<organism evidence="3 4">
    <name type="scientific">Phytophthora aleatoria</name>
    <dbReference type="NCBI Taxonomy" id="2496075"/>
    <lineage>
        <taxon>Eukaryota</taxon>
        <taxon>Sar</taxon>
        <taxon>Stramenopiles</taxon>
        <taxon>Oomycota</taxon>
        <taxon>Peronosporomycetes</taxon>
        <taxon>Peronosporales</taxon>
        <taxon>Peronosporaceae</taxon>
        <taxon>Phytophthora</taxon>
    </lineage>
</organism>
<name>A0A8J5ITJ4_9STRA</name>
<evidence type="ECO:0000313" key="4">
    <source>
        <dbReference type="Proteomes" id="UP000709295"/>
    </source>
</evidence>
<dbReference type="Proteomes" id="UP000709295">
    <property type="component" value="Unassembled WGS sequence"/>
</dbReference>
<dbReference type="Pfam" id="PF18488">
    <property type="entry name" value="WYL_3"/>
    <property type="match status" value="1"/>
</dbReference>
<accession>A0A8J5ITJ4</accession>
<evidence type="ECO:0000259" key="2">
    <source>
        <dbReference type="Pfam" id="PF18488"/>
    </source>
</evidence>
<feature type="signal peptide" evidence="1">
    <location>
        <begin position="1"/>
        <end position="22"/>
    </location>
</feature>
<reference evidence="3" key="1">
    <citation type="submission" date="2021-01" db="EMBL/GenBank/DDBJ databases">
        <title>Phytophthora aleatoria, a newly-described species from Pinus radiata is distinct from Phytophthora cactorum isolates based on comparative genomics.</title>
        <authorList>
            <person name="Mcdougal R."/>
            <person name="Panda P."/>
            <person name="Williams N."/>
            <person name="Studholme D.J."/>
        </authorList>
    </citation>
    <scope>NUCLEOTIDE SEQUENCE</scope>
    <source>
        <strain evidence="3">NZFS 4037</strain>
    </source>
</reference>
<feature type="domain" description="PexRD2 WYL" evidence="2">
    <location>
        <begin position="57"/>
        <end position="120"/>
    </location>
</feature>
<dbReference type="EMBL" id="JAENGY010000554">
    <property type="protein sequence ID" value="KAG6960474.1"/>
    <property type="molecule type" value="Genomic_DNA"/>
</dbReference>
<dbReference type="AlphaFoldDB" id="A0A8J5ITJ4"/>
<gene>
    <name evidence="3" type="ORF">JG688_00009569</name>
</gene>
<feature type="chain" id="PRO_5042493153" description="PexRD2 WYL domain-containing protein" evidence="1">
    <location>
        <begin position="23"/>
        <end position="136"/>
    </location>
</feature>
<protein>
    <recommendedName>
        <fullName evidence="2">PexRD2 WYL domain-containing protein</fullName>
    </recommendedName>
</protein>
<sequence length="136" mass="15362">MRLSQVLVAIATSFLIASEASSTTTDSTKDANIDSATSLSQRGLRIHPEDNAVLEERVLSPEKMMAMMKGTMTKEKYAEKLGITKQLEGFTKKNIEGMLQFMQTHKYQKYQNYANFLEDKGKSKKYADLVAQIWAK</sequence>
<keyword evidence="1" id="KW-0732">Signal</keyword>
<keyword evidence="4" id="KW-1185">Reference proteome</keyword>
<evidence type="ECO:0000313" key="3">
    <source>
        <dbReference type="EMBL" id="KAG6960474.1"/>
    </source>
</evidence>
<dbReference type="InterPro" id="IPR040691">
    <property type="entry name" value="PexRD2_WYL"/>
</dbReference>